<keyword evidence="1" id="KW-0862">Zinc</keyword>
<sequence>MLAITQKSALLPKDCATTASNLVTNQTSALCHAQQRAMFKLIALLCASAAVQQAAAAIHAAKLVIWHATALPHPADRRLEAAVVAMGHISRECTAPNGGPLNAAGKTCYKCGQPGHISKDCTTTEVNGSAVVVTNGTPADGAAAAPAADTTDIPASAAPAAAVA</sequence>
<dbReference type="Gene3D" id="4.10.60.10">
    <property type="entry name" value="Zinc finger, CCHC-type"/>
    <property type="match status" value="1"/>
</dbReference>
<dbReference type="PROSITE" id="PS50158">
    <property type="entry name" value="ZF_CCHC"/>
    <property type="match status" value="1"/>
</dbReference>
<dbReference type="SUPFAM" id="SSF57756">
    <property type="entry name" value="Retrovirus zinc finger-like domains"/>
    <property type="match status" value="1"/>
</dbReference>
<evidence type="ECO:0000313" key="3">
    <source>
        <dbReference type="EMBL" id="KIX07685.1"/>
    </source>
</evidence>
<gene>
    <name evidence="3" type="ORF">Z518_02339</name>
</gene>
<evidence type="ECO:0000313" key="4">
    <source>
        <dbReference type="Proteomes" id="UP000053617"/>
    </source>
</evidence>
<keyword evidence="4" id="KW-1185">Reference proteome</keyword>
<dbReference type="InterPro" id="IPR001878">
    <property type="entry name" value="Znf_CCHC"/>
</dbReference>
<dbReference type="Proteomes" id="UP000053617">
    <property type="component" value="Unassembled WGS sequence"/>
</dbReference>
<dbReference type="Pfam" id="PF00098">
    <property type="entry name" value="zf-CCHC"/>
    <property type="match status" value="1"/>
</dbReference>
<proteinExistence type="predicted"/>
<feature type="domain" description="CCHC-type" evidence="2">
    <location>
        <begin position="108"/>
        <end position="121"/>
    </location>
</feature>
<evidence type="ECO:0000256" key="1">
    <source>
        <dbReference type="PROSITE-ProRule" id="PRU00047"/>
    </source>
</evidence>
<dbReference type="AlphaFoldDB" id="A0A0D2JER1"/>
<dbReference type="InterPro" id="IPR036875">
    <property type="entry name" value="Znf_CCHC_sf"/>
</dbReference>
<dbReference type="OrthoDB" id="3863715at2759"/>
<dbReference type="HOGENOM" id="CLU_1619972_0_0_1"/>
<protein>
    <recommendedName>
        <fullName evidence="2">CCHC-type domain-containing protein</fullName>
    </recommendedName>
</protein>
<evidence type="ECO:0000259" key="2">
    <source>
        <dbReference type="PROSITE" id="PS50158"/>
    </source>
</evidence>
<dbReference type="RefSeq" id="XP_013274821.1">
    <property type="nucleotide sequence ID" value="XM_013419367.1"/>
</dbReference>
<keyword evidence="1" id="KW-0863">Zinc-finger</keyword>
<dbReference type="EMBL" id="KN847476">
    <property type="protein sequence ID" value="KIX07685.1"/>
    <property type="molecule type" value="Genomic_DNA"/>
</dbReference>
<dbReference type="SMART" id="SM00343">
    <property type="entry name" value="ZnF_C2HC"/>
    <property type="match status" value="1"/>
</dbReference>
<dbReference type="GO" id="GO:0003676">
    <property type="term" value="F:nucleic acid binding"/>
    <property type="evidence" value="ECO:0007669"/>
    <property type="project" value="InterPro"/>
</dbReference>
<dbReference type="VEuPathDB" id="FungiDB:Z518_02339"/>
<reference evidence="3 4" key="1">
    <citation type="submission" date="2015-01" db="EMBL/GenBank/DDBJ databases">
        <title>The Genome Sequence of Rhinocladiella mackenzie CBS 650.93.</title>
        <authorList>
            <consortium name="The Broad Institute Genomics Platform"/>
            <person name="Cuomo C."/>
            <person name="de Hoog S."/>
            <person name="Gorbushina A."/>
            <person name="Stielow B."/>
            <person name="Teixiera M."/>
            <person name="Abouelleil A."/>
            <person name="Chapman S.B."/>
            <person name="Priest M."/>
            <person name="Young S.K."/>
            <person name="Wortman J."/>
            <person name="Nusbaum C."/>
            <person name="Birren B."/>
        </authorList>
    </citation>
    <scope>NUCLEOTIDE SEQUENCE [LARGE SCALE GENOMIC DNA]</scope>
    <source>
        <strain evidence="3 4">CBS 650.93</strain>
    </source>
</reference>
<accession>A0A0D2JER1</accession>
<dbReference type="GeneID" id="25290410"/>
<keyword evidence="1" id="KW-0479">Metal-binding</keyword>
<dbReference type="GO" id="GO:0008270">
    <property type="term" value="F:zinc ion binding"/>
    <property type="evidence" value="ECO:0007669"/>
    <property type="project" value="UniProtKB-KW"/>
</dbReference>
<name>A0A0D2JER1_9EURO</name>
<organism evidence="3 4">
    <name type="scientific">Rhinocladiella mackenziei CBS 650.93</name>
    <dbReference type="NCBI Taxonomy" id="1442369"/>
    <lineage>
        <taxon>Eukaryota</taxon>
        <taxon>Fungi</taxon>
        <taxon>Dikarya</taxon>
        <taxon>Ascomycota</taxon>
        <taxon>Pezizomycotina</taxon>
        <taxon>Eurotiomycetes</taxon>
        <taxon>Chaetothyriomycetidae</taxon>
        <taxon>Chaetothyriales</taxon>
        <taxon>Herpotrichiellaceae</taxon>
        <taxon>Rhinocladiella</taxon>
    </lineage>
</organism>
<dbReference type="STRING" id="1442369.A0A0D2JER1"/>